<accession>A0A1A8Z271</accession>
<protein>
    <submittedName>
        <fullName evidence="2">Uncharacterized protein</fullName>
    </submittedName>
</protein>
<proteinExistence type="predicted"/>
<sequence>MLPPDTAPDVIDRPLPRSDVTPSAADRAEEMQRRRRSGA</sequence>
<evidence type="ECO:0000313" key="2">
    <source>
        <dbReference type="EMBL" id="SBT37857.1"/>
    </source>
</evidence>
<keyword evidence="3" id="KW-1185">Reference proteome</keyword>
<dbReference type="PATRIC" id="fig|299146.4.peg.239"/>
<dbReference type="EMBL" id="LT594324">
    <property type="protein sequence ID" value="SBT37857.1"/>
    <property type="molecule type" value="Genomic_DNA"/>
</dbReference>
<evidence type="ECO:0000256" key="1">
    <source>
        <dbReference type="SAM" id="MobiDB-lite"/>
    </source>
</evidence>
<gene>
    <name evidence="2" type="ORF">GA0070621_0239</name>
</gene>
<dbReference type="AlphaFoldDB" id="A0A1A8Z271"/>
<dbReference type="Proteomes" id="UP000198765">
    <property type="component" value="Chromosome I"/>
</dbReference>
<feature type="region of interest" description="Disordered" evidence="1">
    <location>
        <begin position="1"/>
        <end position="39"/>
    </location>
</feature>
<reference evidence="2 3" key="1">
    <citation type="submission" date="2016-06" db="EMBL/GenBank/DDBJ databases">
        <authorList>
            <person name="Kjaerup R.B."/>
            <person name="Dalgaard T.S."/>
            <person name="Juul-Madsen H.R."/>
        </authorList>
    </citation>
    <scope>NUCLEOTIDE SEQUENCE [LARGE SCALE GENOMIC DNA]</scope>
    <source>
        <strain evidence="2 3">DSM 45248</strain>
    </source>
</reference>
<evidence type="ECO:0000313" key="3">
    <source>
        <dbReference type="Proteomes" id="UP000198765"/>
    </source>
</evidence>
<organism evidence="2 3">
    <name type="scientific">Micromonospora narathiwatensis</name>
    <dbReference type="NCBI Taxonomy" id="299146"/>
    <lineage>
        <taxon>Bacteria</taxon>
        <taxon>Bacillati</taxon>
        <taxon>Actinomycetota</taxon>
        <taxon>Actinomycetes</taxon>
        <taxon>Micromonosporales</taxon>
        <taxon>Micromonosporaceae</taxon>
        <taxon>Micromonospora</taxon>
    </lineage>
</organism>
<name>A0A1A8Z271_9ACTN</name>